<accession>A0A386WRQ6</accession>
<sequence length="151" mass="15725">MPLYSGDYIIPAEANVGRRVGDPTVRTSDSAAFTAETVIDSVTVPVVSGRTYKIRWTVAWGSTVAGDSVFSRIRVDDLAGAQLQIMRVSVVATGGAGTRWDGTVEGEYTAVSTGNKTFVGTGARATGTGNISAKAASDFPIRLYVECVAVG</sequence>
<reference evidence="1 2" key="1">
    <citation type="submission" date="2017-10" db="EMBL/GenBank/DDBJ databases">
        <title>Integration of genomic and chemical information greatly accelerates assignment of the full stereostructure of myelolactone, a potent inhibitor of myeloma from a marine-derived Micromonospora.</title>
        <authorList>
            <person name="Kim M.C."/>
            <person name="Machado H."/>
            <person name="Jensen P.R."/>
            <person name="Fenical W."/>
        </authorList>
    </citation>
    <scope>NUCLEOTIDE SEQUENCE [LARGE SCALE GENOMIC DNA]</scope>
    <source>
        <strain evidence="1 2">CNY-010</strain>
    </source>
</reference>
<name>A0A386WRQ6_9ACTN</name>
<protein>
    <submittedName>
        <fullName evidence="1">Uncharacterized protein</fullName>
    </submittedName>
</protein>
<dbReference type="RefSeq" id="WP_120572308.1">
    <property type="nucleotide sequence ID" value="NZ_CP024087.1"/>
</dbReference>
<organism evidence="1 2">
    <name type="scientific">Micromonospora tulbaghiae</name>
    <dbReference type="NCBI Taxonomy" id="479978"/>
    <lineage>
        <taxon>Bacteria</taxon>
        <taxon>Bacillati</taxon>
        <taxon>Actinomycetota</taxon>
        <taxon>Actinomycetes</taxon>
        <taxon>Micromonosporales</taxon>
        <taxon>Micromonosporaceae</taxon>
        <taxon>Micromonospora</taxon>
    </lineage>
</organism>
<dbReference type="AlphaFoldDB" id="A0A386WRQ6"/>
<proteinExistence type="predicted"/>
<dbReference type="KEGG" id="mtua:CSH63_24790"/>
<dbReference type="Proteomes" id="UP000267804">
    <property type="component" value="Chromosome"/>
</dbReference>
<dbReference type="EMBL" id="CP024087">
    <property type="protein sequence ID" value="AYF30602.1"/>
    <property type="molecule type" value="Genomic_DNA"/>
</dbReference>
<evidence type="ECO:0000313" key="1">
    <source>
        <dbReference type="EMBL" id="AYF30602.1"/>
    </source>
</evidence>
<evidence type="ECO:0000313" key="2">
    <source>
        <dbReference type="Proteomes" id="UP000267804"/>
    </source>
</evidence>
<gene>
    <name evidence="1" type="ORF">CSH63_24790</name>
</gene>